<organism evidence="1 2">
    <name type="scientific">Purpureocillium lilacinum</name>
    <name type="common">Paecilomyces lilacinus</name>
    <dbReference type="NCBI Taxonomy" id="33203"/>
    <lineage>
        <taxon>Eukaryota</taxon>
        <taxon>Fungi</taxon>
        <taxon>Dikarya</taxon>
        <taxon>Ascomycota</taxon>
        <taxon>Pezizomycotina</taxon>
        <taxon>Sordariomycetes</taxon>
        <taxon>Hypocreomycetidae</taxon>
        <taxon>Hypocreales</taxon>
        <taxon>Ophiocordycipitaceae</taxon>
        <taxon>Purpureocillium</taxon>
    </lineage>
</organism>
<name>A0A2U3E9A2_PURLI</name>
<dbReference type="EMBL" id="LCWV01000008">
    <property type="protein sequence ID" value="PWI71080.1"/>
    <property type="molecule type" value="Genomic_DNA"/>
</dbReference>
<evidence type="ECO:0000313" key="2">
    <source>
        <dbReference type="Proteomes" id="UP000245956"/>
    </source>
</evidence>
<sequence length="103" mass="10767">MTGFISTGHGAGGDTSERRKAVAIQRPGLSCLAGCLAEAWEDPPPVLSHIVLHNLLRRGGAGAVARGVTHPPPKWAMTATFSTAAGPTSRIPSEHRVPLAWQP</sequence>
<evidence type="ECO:0000313" key="1">
    <source>
        <dbReference type="EMBL" id="PWI71080.1"/>
    </source>
</evidence>
<reference evidence="1 2" key="1">
    <citation type="journal article" date="2016" name="Front. Microbiol.">
        <title>Genome and transcriptome sequences reveal the specific parasitism of the nematophagous Purpureocillium lilacinum 36-1.</title>
        <authorList>
            <person name="Xie J."/>
            <person name="Li S."/>
            <person name="Mo C."/>
            <person name="Xiao X."/>
            <person name="Peng D."/>
            <person name="Wang G."/>
            <person name="Xiao Y."/>
        </authorList>
    </citation>
    <scope>NUCLEOTIDE SEQUENCE [LARGE SCALE GENOMIC DNA]</scope>
    <source>
        <strain evidence="1 2">36-1</strain>
    </source>
</reference>
<comment type="caution">
    <text evidence="1">The sequence shown here is derived from an EMBL/GenBank/DDBJ whole genome shotgun (WGS) entry which is preliminary data.</text>
</comment>
<dbReference type="Proteomes" id="UP000245956">
    <property type="component" value="Unassembled WGS sequence"/>
</dbReference>
<proteinExistence type="predicted"/>
<accession>A0A2U3E9A2</accession>
<gene>
    <name evidence="1" type="ORF">PCL_12448</name>
</gene>
<dbReference type="AlphaFoldDB" id="A0A2U3E9A2"/>
<protein>
    <submittedName>
        <fullName evidence="1">Uncharacterized protein</fullName>
    </submittedName>
</protein>